<accession>A0A0Q3I2Z5</accession>
<feature type="domain" description="YbaK/aminoacyl-tRNA synthetase-associated" evidence="1">
    <location>
        <begin position="23"/>
        <end position="142"/>
    </location>
</feature>
<dbReference type="RefSeq" id="WP_055729324.1">
    <property type="nucleotide sequence ID" value="NZ_FUYX01000011.1"/>
</dbReference>
<protein>
    <submittedName>
        <fullName evidence="3">Ala-tRNA(Pro) deacylase</fullName>
    </submittedName>
    <submittedName>
        <fullName evidence="2">Aminoacyl-tRNA deacylase</fullName>
    </submittedName>
</protein>
<reference evidence="3 5" key="2">
    <citation type="submission" date="2017-02" db="EMBL/GenBank/DDBJ databases">
        <authorList>
            <person name="Peterson S.W."/>
        </authorList>
    </citation>
    <scope>NUCLEOTIDE SEQUENCE [LARGE SCALE GENOMIC DNA]</scope>
    <source>
        <strain evidence="3 5">DSM 9653</strain>
    </source>
</reference>
<dbReference type="InterPro" id="IPR036754">
    <property type="entry name" value="YbaK/aa-tRNA-synt-asso_dom_sf"/>
</dbReference>
<dbReference type="PANTHER" id="PTHR30411:SF9">
    <property type="entry name" value="MULTIFUNCTIONAL SER_THR-TRNA DEACYLASE PROXP-Y"/>
    <property type="match status" value="1"/>
</dbReference>
<evidence type="ECO:0000313" key="2">
    <source>
        <dbReference type="EMBL" id="KQK29335.1"/>
    </source>
</evidence>
<dbReference type="Proteomes" id="UP000051562">
    <property type="component" value="Unassembled WGS sequence"/>
</dbReference>
<evidence type="ECO:0000313" key="4">
    <source>
        <dbReference type="Proteomes" id="UP000051562"/>
    </source>
</evidence>
<dbReference type="Proteomes" id="UP000190130">
    <property type="component" value="Unassembled WGS sequence"/>
</dbReference>
<dbReference type="OrthoDB" id="9786549at2"/>
<sequence length="157" mass="16875">MTIAKKLQSYIDGRGIAYDTVAHNRTATSGQTAQAAHIPGRKLAKSVVVHHETGYVLAVVPSTHRIELSRLQDVMAKRLGLASEDEIGSLFSDCDIGAVPPVGSAYDVPVILDESLGDAQEVYFEGGDHRTLVHVSGADFLNLMKDARVASFSHPSY</sequence>
<dbReference type="PANTHER" id="PTHR30411">
    <property type="entry name" value="CYTOPLASMIC PROTEIN"/>
    <property type="match status" value="1"/>
</dbReference>
<dbReference type="EMBL" id="FUYX01000011">
    <property type="protein sequence ID" value="SKC03812.1"/>
    <property type="molecule type" value="Genomic_DNA"/>
</dbReference>
<proteinExistence type="predicted"/>
<dbReference type="Gene3D" id="3.90.960.10">
    <property type="entry name" value="YbaK/aminoacyl-tRNA synthetase-associated domain"/>
    <property type="match status" value="1"/>
</dbReference>
<gene>
    <name evidence="2" type="ORF">ARD30_18060</name>
    <name evidence="3" type="ORF">SAMN05660750_03808</name>
</gene>
<dbReference type="GO" id="GO:0002161">
    <property type="term" value="F:aminoacyl-tRNA deacylase activity"/>
    <property type="evidence" value="ECO:0007669"/>
    <property type="project" value="InterPro"/>
</dbReference>
<dbReference type="AlphaFoldDB" id="A0A0Q3I2Z5"/>
<dbReference type="SUPFAM" id="SSF55826">
    <property type="entry name" value="YbaK/ProRS associated domain"/>
    <property type="match status" value="1"/>
</dbReference>
<dbReference type="STRING" id="53254.SAMN05660750_03808"/>
<keyword evidence="4" id="KW-1185">Reference proteome</keyword>
<dbReference type="EMBL" id="LMAR01000050">
    <property type="protein sequence ID" value="KQK29335.1"/>
    <property type="molecule type" value="Genomic_DNA"/>
</dbReference>
<dbReference type="CDD" id="cd04332">
    <property type="entry name" value="YbaK_like"/>
    <property type="match status" value="1"/>
</dbReference>
<evidence type="ECO:0000259" key="1">
    <source>
        <dbReference type="Pfam" id="PF04073"/>
    </source>
</evidence>
<name>A0A0Q3I2Z5_9HYPH</name>
<dbReference type="Pfam" id="PF04073">
    <property type="entry name" value="tRNA_edit"/>
    <property type="match status" value="1"/>
</dbReference>
<organism evidence="2 4">
    <name type="scientific">Bosea thiooxidans</name>
    <dbReference type="NCBI Taxonomy" id="53254"/>
    <lineage>
        <taxon>Bacteria</taxon>
        <taxon>Pseudomonadati</taxon>
        <taxon>Pseudomonadota</taxon>
        <taxon>Alphaproteobacteria</taxon>
        <taxon>Hyphomicrobiales</taxon>
        <taxon>Boseaceae</taxon>
        <taxon>Bosea</taxon>
    </lineage>
</organism>
<reference evidence="2 4" key="1">
    <citation type="submission" date="2015-10" db="EMBL/GenBank/DDBJ databases">
        <title>Draft genome of Bosea thiooxidans.</title>
        <authorList>
            <person name="Wang X."/>
        </authorList>
    </citation>
    <scope>NUCLEOTIDE SEQUENCE [LARGE SCALE GENOMIC DNA]</scope>
    <source>
        <strain evidence="2 4">CGMCC 9174</strain>
    </source>
</reference>
<evidence type="ECO:0000313" key="5">
    <source>
        <dbReference type="Proteomes" id="UP000190130"/>
    </source>
</evidence>
<dbReference type="InterPro" id="IPR007214">
    <property type="entry name" value="YbaK/aa-tRNA-synth-assoc-dom"/>
</dbReference>
<evidence type="ECO:0000313" key="3">
    <source>
        <dbReference type="EMBL" id="SKC03812.1"/>
    </source>
</evidence>